<dbReference type="KEGG" id="mpsy:CEK71_12125"/>
<reference evidence="1 3" key="1">
    <citation type="submission" date="2017-06" db="EMBL/GenBank/DDBJ databases">
        <title>Genome Sequencing of the methanotroph Methylovulum psychrotolerants str. HV10-M2 isolated from a high-altitude environment.</title>
        <authorList>
            <person name="Mateos-Rivera A."/>
        </authorList>
    </citation>
    <scope>NUCLEOTIDE SEQUENCE [LARGE SCALE GENOMIC DNA]</scope>
    <source>
        <strain evidence="1 3">HV10_M2</strain>
    </source>
</reference>
<dbReference type="InterPro" id="IPR027417">
    <property type="entry name" value="P-loop_NTPase"/>
</dbReference>
<dbReference type="PANTHER" id="PTHR42708">
    <property type="entry name" value="ATP/GTP-BINDING PROTEIN-RELATED"/>
    <property type="match status" value="1"/>
</dbReference>
<evidence type="ECO:0000313" key="4">
    <source>
        <dbReference type="Proteomes" id="UP000237423"/>
    </source>
</evidence>
<dbReference type="PANTHER" id="PTHR42708:SF1">
    <property type="entry name" value="GLIDING MOTILITY PROTEIN MGLA"/>
    <property type="match status" value="1"/>
</dbReference>
<dbReference type="OrthoDB" id="4319884at2"/>
<dbReference type="InterPro" id="IPR052705">
    <property type="entry name" value="Gliding_Motility_GTPase"/>
</dbReference>
<dbReference type="EMBL" id="CP022129">
    <property type="protein sequence ID" value="ASF46762.1"/>
    <property type="molecule type" value="Genomic_DNA"/>
</dbReference>
<dbReference type="AlphaFoldDB" id="A0A1Z4BZS0"/>
<dbReference type="Pfam" id="PF08477">
    <property type="entry name" value="Roc"/>
    <property type="match status" value="1"/>
</dbReference>
<dbReference type="SUPFAM" id="SSF52540">
    <property type="entry name" value="P-loop containing nucleoside triphosphate hydrolases"/>
    <property type="match status" value="1"/>
</dbReference>
<dbReference type="Proteomes" id="UP000237423">
    <property type="component" value="Unassembled WGS sequence"/>
</dbReference>
<name>A0A1Z4BZS0_9GAMM</name>
<keyword evidence="3" id="KW-1185">Reference proteome</keyword>
<reference evidence="2 4" key="2">
    <citation type="submission" date="2017-11" db="EMBL/GenBank/DDBJ databases">
        <title>Draft Genome Sequence of Methylobacter psychrotolerans Sph1T, an Obligate Methanotroph from Low-Temperature Environments.</title>
        <authorList>
            <person name="Oshkin I.Y."/>
            <person name="Miroshnikov K."/>
            <person name="Belova S.E."/>
            <person name="Korzhenkov A."/>
            <person name="Toshchakov S.V."/>
            <person name="Dedysh S.N."/>
        </authorList>
    </citation>
    <scope>NUCLEOTIDE SEQUENCE [LARGE SCALE GENOMIC DNA]</scope>
    <source>
        <strain evidence="2 4">Sph1</strain>
    </source>
</reference>
<proteinExistence type="predicted"/>
<dbReference type="Gene3D" id="3.40.50.300">
    <property type="entry name" value="P-loop containing nucleotide triphosphate hydrolases"/>
    <property type="match status" value="1"/>
</dbReference>
<evidence type="ECO:0000313" key="3">
    <source>
        <dbReference type="Proteomes" id="UP000197019"/>
    </source>
</evidence>
<evidence type="ECO:0000313" key="1">
    <source>
        <dbReference type="EMBL" id="ASF46762.1"/>
    </source>
</evidence>
<protein>
    <submittedName>
        <fullName evidence="1">GTP-binding protein</fullName>
    </submittedName>
</protein>
<evidence type="ECO:0000313" key="2">
    <source>
        <dbReference type="EMBL" id="POZ50778.1"/>
    </source>
</evidence>
<organism evidence="1 3">
    <name type="scientific">Methylovulum psychrotolerans</name>
    <dbReference type="NCBI Taxonomy" id="1704499"/>
    <lineage>
        <taxon>Bacteria</taxon>
        <taxon>Pseudomonadati</taxon>
        <taxon>Pseudomonadota</taxon>
        <taxon>Gammaproteobacteria</taxon>
        <taxon>Methylococcales</taxon>
        <taxon>Methylococcaceae</taxon>
        <taxon>Methylovulum</taxon>
    </lineage>
</organism>
<dbReference type="CDD" id="cd00882">
    <property type="entry name" value="Ras_like_GTPase"/>
    <property type="match status" value="1"/>
</dbReference>
<gene>
    <name evidence="2" type="ORF">AADEFJLK_03245</name>
    <name evidence="1" type="ORF">CEK71_12125</name>
</gene>
<dbReference type="EMBL" id="PGFZ01000008">
    <property type="protein sequence ID" value="POZ50778.1"/>
    <property type="molecule type" value="Genomic_DNA"/>
</dbReference>
<accession>A0A1Z4BZS0</accession>
<sequence length="204" mass="22699">MDIHPHKQHLSVTNNPLKIIIVGNVGSGKTTAISAVSEVPVIGSEAKATEQAALHRKATTTVAMEYGAIHIDKTKVHIYGTPGQRRFEFMADIVCKGAAGMIVMIDNGHHQPLTEVDYFLQLHKDYLKKHPAIIAITHYDDNATNTHLIEYHSYIRKHGLPCAIMCVDAREKNQVRRVIEKLYTEIKRRPALTAHAPTLTNQAA</sequence>
<dbReference type="RefSeq" id="WP_088619634.1">
    <property type="nucleotide sequence ID" value="NZ_CP022129.1"/>
</dbReference>
<dbReference type="Proteomes" id="UP000197019">
    <property type="component" value="Chromosome"/>
</dbReference>